<accession>A0A8U0ILY7</accession>
<evidence type="ECO:0000259" key="7">
    <source>
        <dbReference type="Pfam" id="PF07669"/>
    </source>
</evidence>
<dbReference type="PROSITE" id="PS00092">
    <property type="entry name" value="N6_MTASE"/>
    <property type="match status" value="1"/>
</dbReference>
<evidence type="ECO:0000313" key="8">
    <source>
        <dbReference type="EMBL" id="UPW01696.1"/>
    </source>
</evidence>
<evidence type="ECO:0000256" key="1">
    <source>
        <dbReference type="ARBA" id="ARBA00011900"/>
    </source>
</evidence>
<dbReference type="Pfam" id="PF07669">
    <property type="entry name" value="Eco57I"/>
    <property type="match status" value="2"/>
</dbReference>
<dbReference type="Proteomes" id="UP000830434">
    <property type="component" value="Chromosome"/>
</dbReference>
<dbReference type="AlphaFoldDB" id="A0A8U0ILY7"/>
<dbReference type="GO" id="GO:0032259">
    <property type="term" value="P:methylation"/>
    <property type="evidence" value="ECO:0007669"/>
    <property type="project" value="UniProtKB-KW"/>
</dbReference>
<evidence type="ECO:0000256" key="3">
    <source>
        <dbReference type="ARBA" id="ARBA00022679"/>
    </source>
</evidence>
<evidence type="ECO:0000256" key="5">
    <source>
        <dbReference type="ARBA" id="ARBA00047942"/>
    </source>
</evidence>
<dbReference type="REBASE" id="616287">
    <property type="entry name" value="HspJT40ORF6235P"/>
</dbReference>
<evidence type="ECO:0000256" key="2">
    <source>
        <dbReference type="ARBA" id="ARBA00022603"/>
    </source>
</evidence>
<reference evidence="8" key="1">
    <citation type="submission" date="2022-04" db="EMBL/GenBank/DDBJ databases">
        <title>Diverse halophilic archaea isolated from saline environments.</title>
        <authorList>
            <person name="Cui H.-L."/>
        </authorList>
    </citation>
    <scope>NUCLEOTIDE SEQUENCE</scope>
    <source>
        <strain evidence="8">XZYJT40</strain>
    </source>
</reference>
<evidence type="ECO:0000256" key="4">
    <source>
        <dbReference type="ARBA" id="ARBA00022691"/>
    </source>
</evidence>
<dbReference type="GO" id="GO:0003676">
    <property type="term" value="F:nucleic acid binding"/>
    <property type="evidence" value="ECO:0007669"/>
    <property type="project" value="InterPro"/>
</dbReference>
<dbReference type="Gene3D" id="3.40.50.150">
    <property type="entry name" value="Vaccinia Virus protein VP39"/>
    <property type="match status" value="1"/>
</dbReference>
<dbReference type="InterPro" id="IPR050953">
    <property type="entry name" value="N4_N6_ade-DNA_methylase"/>
</dbReference>
<feature type="domain" description="Type II methyltransferase M.TaqI-like" evidence="7">
    <location>
        <begin position="410"/>
        <end position="478"/>
    </location>
</feature>
<evidence type="ECO:0000313" key="9">
    <source>
        <dbReference type="Proteomes" id="UP000830434"/>
    </source>
</evidence>
<proteinExistence type="predicted"/>
<gene>
    <name evidence="8" type="ORF">M0R88_06235</name>
</gene>
<protein>
    <recommendedName>
        <fullName evidence="1">site-specific DNA-methyltransferase (adenine-specific)</fullName>
        <ecNumber evidence="1">2.1.1.72</ecNumber>
    </recommendedName>
</protein>
<dbReference type="GeneID" id="72189436"/>
<dbReference type="PANTHER" id="PTHR33841">
    <property type="entry name" value="DNA METHYLTRANSFERASE YEEA-RELATED"/>
    <property type="match status" value="1"/>
</dbReference>
<comment type="catalytic activity">
    <reaction evidence="5">
        <text>a 2'-deoxyadenosine in DNA + S-adenosyl-L-methionine = an N(6)-methyl-2'-deoxyadenosine in DNA + S-adenosyl-L-homocysteine + H(+)</text>
        <dbReference type="Rhea" id="RHEA:15197"/>
        <dbReference type="Rhea" id="RHEA-COMP:12418"/>
        <dbReference type="Rhea" id="RHEA-COMP:12419"/>
        <dbReference type="ChEBI" id="CHEBI:15378"/>
        <dbReference type="ChEBI" id="CHEBI:57856"/>
        <dbReference type="ChEBI" id="CHEBI:59789"/>
        <dbReference type="ChEBI" id="CHEBI:90615"/>
        <dbReference type="ChEBI" id="CHEBI:90616"/>
        <dbReference type="EC" id="2.1.1.72"/>
    </reaction>
</comment>
<dbReference type="InterPro" id="IPR011639">
    <property type="entry name" value="MethylTrfase_TaqI-like_dom"/>
</dbReference>
<dbReference type="GO" id="GO:0009007">
    <property type="term" value="F:site-specific DNA-methyltransferase (adenine-specific) activity"/>
    <property type="evidence" value="ECO:0007669"/>
    <property type="project" value="UniProtKB-EC"/>
</dbReference>
<dbReference type="GO" id="GO:0006304">
    <property type="term" value="P:DNA modification"/>
    <property type="evidence" value="ECO:0007669"/>
    <property type="project" value="InterPro"/>
</dbReference>
<keyword evidence="9" id="KW-1185">Reference proteome</keyword>
<organism evidence="8 9">
    <name type="scientific">Halorussus gelatinilyticus</name>
    <dbReference type="NCBI Taxonomy" id="2937524"/>
    <lineage>
        <taxon>Archaea</taxon>
        <taxon>Methanobacteriati</taxon>
        <taxon>Methanobacteriota</taxon>
        <taxon>Stenosarchaea group</taxon>
        <taxon>Halobacteria</taxon>
        <taxon>Halobacteriales</taxon>
        <taxon>Haladaptataceae</taxon>
        <taxon>Halorussus</taxon>
    </lineage>
</organism>
<keyword evidence="2" id="KW-0489">Methyltransferase</keyword>
<keyword evidence="4" id="KW-0949">S-adenosyl-L-methionine</keyword>
<dbReference type="PANTHER" id="PTHR33841:SF1">
    <property type="entry name" value="DNA METHYLTRANSFERASE A"/>
    <property type="match status" value="1"/>
</dbReference>
<name>A0A8U0ILY7_9EURY</name>
<dbReference type="InterPro" id="IPR002052">
    <property type="entry name" value="DNA_methylase_N6_adenine_CS"/>
</dbReference>
<dbReference type="PRINTS" id="PR00507">
    <property type="entry name" value="N12N6MTFRASE"/>
</dbReference>
<dbReference type="EMBL" id="CP096658">
    <property type="protein sequence ID" value="UPW01696.1"/>
    <property type="molecule type" value="Genomic_DNA"/>
</dbReference>
<evidence type="ECO:0000256" key="6">
    <source>
        <dbReference type="SAM" id="MobiDB-lite"/>
    </source>
</evidence>
<dbReference type="KEGG" id="haxz:M0R88_06235"/>
<dbReference type="EC" id="2.1.1.72" evidence="1"/>
<dbReference type="RefSeq" id="WP_248656091.1">
    <property type="nucleotide sequence ID" value="NZ_CP096658.1"/>
</dbReference>
<dbReference type="InterPro" id="IPR029063">
    <property type="entry name" value="SAM-dependent_MTases_sf"/>
</dbReference>
<feature type="domain" description="Type II methyltransferase M.TaqI-like" evidence="7">
    <location>
        <begin position="253"/>
        <end position="356"/>
    </location>
</feature>
<sequence>MVESKNLPPAVDALSTYVASAIDQVGDGEQSFESIEQDCKRVTLQSIVSVTHATQQGVDPYTTWIDLRDAALSNKKHALNPLFRTGSIDATSLPVEQVLSAHTNNWESKEPNAFDPISNALESFTEYQPNPDVDELHYESANDDRRVSGTYLTPIELAKRAVRPATERKVRERCQEHNCWPGGMDDFERVDAEDIGNVVSSLSIVDPACGSGSMLLGVLEVLAPVIATSIAGSSDPDSDDLTEANQLIVENAFYGADANRLSREACLAVLWAEGGFAASELGPSPDRFVVGDSLQGSVRQQRLSSIESAENGTTYREQLRPINWGQEFDQVFSSNDGFDIVVTNPPWERVKVQTREFLAARQPKLAEVGTSAERGDQIAGERYESVQTDLQQARDQAKKYADEIRDSVDYEWTNVGMLNLYSLFVERSLQIISESGYCAFIVPTGIATDYYTSDFFEHLTTQGKLVSLYDFENREKLFEDVDGRTRFSLLTLSNEPSSKEADYVFFAHEPSDIDDESRHVKLSPNEIGQLNPITKTAPLVRGRKALEILQKQHDISPIFVGEEGDEEAENTNPWGVTYKRMFDMSTDSDQFISINELSDGTRERNGDINMGDETYKRLYEGRMVGQYNHRKSHAKDADGNLFRSGTKEPTKETNLSNPDFTVNARYYLPSESVDAATPGDYPHEWFIGFKDITSATNSRTMIASVLPHTAVGNKFPLLLTSRPAREVACLLTNLNSMAYDFACRQKIGNVTLNWYIVRQTPVLSPEVYRGQTIRGEPMVDWISERVAELTYTAHDLDSWGDDLGFQSTPYDWDSERRTELRAELDGLFFHLYELTETDVNHIINSFGALRRRGDGEFEYKSQVLDVYRSLSDEFSREQSNESLSVSTR</sequence>
<keyword evidence="3" id="KW-0808">Transferase</keyword>
<feature type="region of interest" description="Disordered" evidence="6">
    <location>
        <begin position="634"/>
        <end position="653"/>
    </location>
</feature>
<dbReference type="SUPFAM" id="SSF53335">
    <property type="entry name" value="S-adenosyl-L-methionine-dependent methyltransferases"/>
    <property type="match status" value="1"/>
</dbReference>